<protein>
    <submittedName>
        <fullName evidence="1">Uncharacterized protein</fullName>
    </submittedName>
</protein>
<dbReference type="AlphaFoldDB" id="A0A0A9BPC0"/>
<dbReference type="EMBL" id="GBRH01232086">
    <property type="protein sequence ID" value="JAD65809.1"/>
    <property type="molecule type" value="Transcribed_RNA"/>
</dbReference>
<sequence length="36" mass="4342">MIIINKQLFHNYRTAHLELVVTLEWAVKPCRFSTRI</sequence>
<reference evidence="1" key="1">
    <citation type="submission" date="2014-09" db="EMBL/GenBank/DDBJ databases">
        <authorList>
            <person name="Magalhaes I.L.F."/>
            <person name="Oliveira U."/>
            <person name="Santos F.R."/>
            <person name="Vidigal T.H.D.A."/>
            <person name="Brescovit A.D."/>
            <person name="Santos A.J."/>
        </authorList>
    </citation>
    <scope>NUCLEOTIDE SEQUENCE</scope>
    <source>
        <tissue evidence="1">Shoot tissue taken approximately 20 cm above the soil surface</tissue>
    </source>
</reference>
<name>A0A0A9BPC0_ARUDO</name>
<accession>A0A0A9BPC0</accession>
<proteinExistence type="predicted"/>
<organism evidence="1">
    <name type="scientific">Arundo donax</name>
    <name type="common">Giant reed</name>
    <name type="synonym">Donax arundinaceus</name>
    <dbReference type="NCBI Taxonomy" id="35708"/>
    <lineage>
        <taxon>Eukaryota</taxon>
        <taxon>Viridiplantae</taxon>
        <taxon>Streptophyta</taxon>
        <taxon>Embryophyta</taxon>
        <taxon>Tracheophyta</taxon>
        <taxon>Spermatophyta</taxon>
        <taxon>Magnoliopsida</taxon>
        <taxon>Liliopsida</taxon>
        <taxon>Poales</taxon>
        <taxon>Poaceae</taxon>
        <taxon>PACMAD clade</taxon>
        <taxon>Arundinoideae</taxon>
        <taxon>Arundineae</taxon>
        <taxon>Arundo</taxon>
    </lineage>
</organism>
<evidence type="ECO:0000313" key="1">
    <source>
        <dbReference type="EMBL" id="JAD65809.1"/>
    </source>
</evidence>
<reference evidence="1" key="2">
    <citation type="journal article" date="2015" name="Data Brief">
        <title>Shoot transcriptome of the giant reed, Arundo donax.</title>
        <authorList>
            <person name="Barrero R.A."/>
            <person name="Guerrero F.D."/>
            <person name="Moolhuijzen P."/>
            <person name="Goolsby J.A."/>
            <person name="Tidwell J."/>
            <person name="Bellgard S.E."/>
            <person name="Bellgard M.I."/>
        </authorList>
    </citation>
    <scope>NUCLEOTIDE SEQUENCE</scope>
    <source>
        <tissue evidence="1">Shoot tissue taken approximately 20 cm above the soil surface</tissue>
    </source>
</reference>